<protein>
    <submittedName>
        <fullName evidence="2">Uncharacterized protein</fullName>
    </submittedName>
</protein>
<feature type="transmembrane region" description="Helical" evidence="1">
    <location>
        <begin position="46"/>
        <end position="63"/>
    </location>
</feature>
<evidence type="ECO:0000313" key="2">
    <source>
        <dbReference type="EMBL" id="QBK88397.1"/>
    </source>
</evidence>
<sequence length="132" mass="15324">MLTQNLLLQFILGILASLASLYPTGKALQQNPSLKLYRRAKLEWQIIYLPILYGILALIIFYLVNNYFPKYLQNYWMVGLISGLLYATIKAINKEAIEVYHVANIKMFLIDSIFYPVLYGIVFKNLVKYMCS</sequence>
<keyword evidence="1" id="KW-0812">Transmembrane</keyword>
<feature type="transmembrane region" description="Helical" evidence="1">
    <location>
        <begin position="6"/>
        <end position="25"/>
    </location>
</feature>
<keyword evidence="1" id="KW-1133">Transmembrane helix</keyword>
<accession>A0A481Z002</accession>
<feature type="transmembrane region" description="Helical" evidence="1">
    <location>
        <begin position="105"/>
        <end position="123"/>
    </location>
</feature>
<organism evidence="2">
    <name type="scientific">Mimivirus LCMiAC01</name>
    <dbReference type="NCBI Taxonomy" id="2506608"/>
    <lineage>
        <taxon>Viruses</taxon>
        <taxon>Varidnaviria</taxon>
        <taxon>Bamfordvirae</taxon>
        <taxon>Nucleocytoviricota</taxon>
        <taxon>Megaviricetes</taxon>
        <taxon>Imitervirales</taxon>
        <taxon>Mimiviridae</taxon>
        <taxon>Klosneuvirinae</taxon>
    </lineage>
</organism>
<reference evidence="2" key="1">
    <citation type="journal article" date="2019" name="MBio">
        <title>Virus Genomes from Deep Sea Sediments Expand the Ocean Megavirome and Support Independent Origins of Viral Gigantism.</title>
        <authorList>
            <person name="Backstrom D."/>
            <person name="Yutin N."/>
            <person name="Jorgensen S.L."/>
            <person name="Dharamshi J."/>
            <person name="Homa F."/>
            <person name="Zaremba-Niedwiedzka K."/>
            <person name="Spang A."/>
            <person name="Wolf Y.I."/>
            <person name="Koonin E.V."/>
            <person name="Ettema T.J."/>
        </authorList>
    </citation>
    <scope>NUCLEOTIDE SEQUENCE</scope>
</reference>
<proteinExistence type="predicted"/>
<dbReference type="EMBL" id="MK500388">
    <property type="protein sequence ID" value="QBK88397.1"/>
    <property type="molecule type" value="Genomic_DNA"/>
</dbReference>
<keyword evidence="1" id="KW-0472">Membrane</keyword>
<feature type="transmembrane region" description="Helical" evidence="1">
    <location>
        <begin position="75"/>
        <end position="93"/>
    </location>
</feature>
<evidence type="ECO:0000256" key="1">
    <source>
        <dbReference type="SAM" id="Phobius"/>
    </source>
</evidence>
<name>A0A481Z002_9VIRU</name>
<gene>
    <name evidence="2" type="ORF">LCMiAC01_00610</name>
</gene>